<feature type="region of interest" description="Disordered" evidence="1">
    <location>
        <begin position="1"/>
        <end position="20"/>
    </location>
</feature>
<organism evidence="2 3">
    <name type="scientific">Cichlidogyrus casuarinus</name>
    <dbReference type="NCBI Taxonomy" id="1844966"/>
    <lineage>
        <taxon>Eukaryota</taxon>
        <taxon>Metazoa</taxon>
        <taxon>Spiralia</taxon>
        <taxon>Lophotrochozoa</taxon>
        <taxon>Platyhelminthes</taxon>
        <taxon>Monogenea</taxon>
        <taxon>Monopisthocotylea</taxon>
        <taxon>Dactylogyridea</taxon>
        <taxon>Ancyrocephalidae</taxon>
        <taxon>Cichlidogyrus</taxon>
    </lineage>
</organism>
<dbReference type="AlphaFoldDB" id="A0ABD2PN98"/>
<evidence type="ECO:0000313" key="3">
    <source>
        <dbReference type="Proteomes" id="UP001626550"/>
    </source>
</evidence>
<reference evidence="2 3" key="1">
    <citation type="submission" date="2024-11" db="EMBL/GenBank/DDBJ databases">
        <title>Adaptive evolution of stress response genes in parasites aligns with host niche diversity.</title>
        <authorList>
            <person name="Hahn C."/>
            <person name="Resl P."/>
        </authorList>
    </citation>
    <scope>NUCLEOTIDE SEQUENCE [LARGE SCALE GENOMIC DNA]</scope>
    <source>
        <strain evidence="2">EGGRZ-B1_66</strain>
        <tissue evidence="2">Body</tissue>
    </source>
</reference>
<sequence length="68" mass="8136">MEVEEEESAPAKKRSVDIEMKKQRREEFRKHKLAHIKHVTQVKESVQDKKLAKIKNKHRKNMLAKARC</sequence>
<comment type="caution">
    <text evidence="2">The sequence shown here is derived from an EMBL/GenBank/DDBJ whole genome shotgun (WGS) entry which is preliminary data.</text>
</comment>
<dbReference type="EMBL" id="JBJKFK010005368">
    <property type="protein sequence ID" value="KAL3308362.1"/>
    <property type="molecule type" value="Genomic_DNA"/>
</dbReference>
<proteinExistence type="predicted"/>
<accession>A0ABD2PN98</accession>
<keyword evidence="3" id="KW-1185">Reference proteome</keyword>
<protein>
    <submittedName>
        <fullName evidence="2">Uncharacterized protein</fullName>
    </submittedName>
</protein>
<evidence type="ECO:0000313" key="2">
    <source>
        <dbReference type="EMBL" id="KAL3308362.1"/>
    </source>
</evidence>
<gene>
    <name evidence="2" type="ORF">Ciccas_013109</name>
</gene>
<evidence type="ECO:0000256" key="1">
    <source>
        <dbReference type="SAM" id="MobiDB-lite"/>
    </source>
</evidence>
<dbReference type="Proteomes" id="UP001626550">
    <property type="component" value="Unassembled WGS sequence"/>
</dbReference>
<name>A0ABD2PN98_9PLAT</name>